<dbReference type="Proteomes" id="UP000594638">
    <property type="component" value="Unassembled WGS sequence"/>
</dbReference>
<gene>
    <name evidence="6" type="ORF">OLEA9_A099806</name>
</gene>
<evidence type="ECO:0000256" key="2">
    <source>
        <dbReference type="ARBA" id="ARBA00023242"/>
    </source>
</evidence>
<name>A0A8S0V9N2_OLEEU</name>
<feature type="region of interest" description="Disordered" evidence="4">
    <location>
        <begin position="92"/>
        <end position="113"/>
    </location>
</feature>
<evidence type="ECO:0000256" key="1">
    <source>
        <dbReference type="ARBA" id="ARBA00004123"/>
    </source>
</evidence>
<dbReference type="GO" id="GO:0009909">
    <property type="term" value="P:regulation of flower development"/>
    <property type="evidence" value="ECO:0007669"/>
    <property type="project" value="InterPro"/>
</dbReference>
<dbReference type="AlphaFoldDB" id="A0A8S0V9N2"/>
<keyword evidence="7" id="KW-1185">Reference proteome</keyword>
<feature type="region of interest" description="Disordered" evidence="4">
    <location>
        <begin position="372"/>
        <end position="395"/>
    </location>
</feature>
<dbReference type="InterPro" id="IPR010402">
    <property type="entry name" value="CCT_domain"/>
</dbReference>
<evidence type="ECO:0000313" key="6">
    <source>
        <dbReference type="EMBL" id="CAA3026783.1"/>
    </source>
</evidence>
<evidence type="ECO:0000256" key="3">
    <source>
        <dbReference type="PROSITE-ProRule" id="PRU00357"/>
    </source>
</evidence>
<organism evidence="6 7">
    <name type="scientific">Olea europaea subsp. europaea</name>
    <dbReference type="NCBI Taxonomy" id="158383"/>
    <lineage>
        <taxon>Eukaryota</taxon>
        <taxon>Viridiplantae</taxon>
        <taxon>Streptophyta</taxon>
        <taxon>Embryophyta</taxon>
        <taxon>Tracheophyta</taxon>
        <taxon>Spermatophyta</taxon>
        <taxon>Magnoliopsida</taxon>
        <taxon>eudicotyledons</taxon>
        <taxon>Gunneridae</taxon>
        <taxon>Pentapetalae</taxon>
        <taxon>asterids</taxon>
        <taxon>lamiids</taxon>
        <taxon>Lamiales</taxon>
        <taxon>Oleaceae</taxon>
        <taxon>Oleeae</taxon>
        <taxon>Olea</taxon>
    </lineage>
</organism>
<dbReference type="EMBL" id="CACTIH010009178">
    <property type="protein sequence ID" value="CAA3026783.1"/>
    <property type="molecule type" value="Genomic_DNA"/>
</dbReference>
<dbReference type="PROSITE" id="PS51017">
    <property type="entry name" value="CCT"/>
    <property type="match status" value="1"/>
</dbReference>
<reference evidence="6 7" key="1">
    <citation type="submission" date="2019-12" db="EMBL/GenBank/DDBJ databases">
        <authorList>
            <person name="Alioto T."/>
            <person name="Alioto T."/>
            <person name="Gomez Garrido J."/>
        </authorList>
    </citation>
    <scope>NUCLEOTIDE SEQUENCE [LARGE SCALE GENOMIC DNA]</scope>
</reference>
<dbReference type="OrthoDB" id="153872at2759"/>
<dbReference type="PANTHER" id="PTHR31319">
    <property type="entry name" value="ZINC FINGER PROTEIN CONSTANS-LIKE 4"/>
    <property type="match status" value="1"/>
</dbReference>
<dbReference type="InterPro" id="IPR045281">
    <property type="entry name" value="CONSTANS-like"/>
</dbReference>
<dbReference type="Pfam" id="PF06203">
    <property type="entry name" value="CCT"/>
    <property type="match status" value="1"/>
</dbReference>
<dbReference type="GO" id="GO:0005634">
    <property type="term" value="C:nucleus"/>
    <property type="evidence" value="ECO:0007669"/>
    <property type="project" value="UniProtKB-SubCell"/>
</dbReference>
<evidence type="ECO:0000256" key="4">
    <source>
        <dbReference type="SAM" id="MobiDB-lite"/>
    </source>
</evidence>
<comment type="caution">
    <text evidence="6">The sequence shown here is derived from an EMBL/GenBank/DDBJ whole genome shotgun (WGS) entry which is preliminary data.</text>
</comment>
<dbReference type="GO" id="GO:0003700">
    <property type="term" value="F:DNA-binding transcription factor activity"/>
    <property type="evidence" value="ECO:0007669"/>
    <property type="project" value="TreeGrafter"/>
</dbReference>
<dbReference type="Gramene" id="OE9A099806T1">
    <property type="protein sequence ID" value="OE9A099806C1"/>
    <property type="gene ID" value="OE9A099806"/>
</dbReference>
<keyword evidence="2 3" id="KW-0539">Nucleus</keyword>
<protein>
    <submittedName>
        <fullName evidence="6">Serine-rich adhesin for platelets isoform X1</fullName>
    </submittedName>
</protein>
<evidence type="ECO:0000259" key="5">
    <source>
        <dbReference type="PROSITE" id="PS51017"/>
    </source>
</evidence>
<feature type="domain" description="CCT" evidence="5">
    <location>
        <begin position="333"/>
        <end position="375"/>
    </location>
</feature>
<comment type="subcellular location">
    <subcellularLocation>
        <location evidence="1 3">Nucleus</location>
    </subcellularLocation>
</comment>
<proteinExistence type="predicted"/>
<evidence type="ECO:0000313" key="7">
    <source>
        <dbReference type="Proteomes" id="UP000594638"/>
    </source>
</evidence>
<sequence length="444" mass="49075">MLQNLVHPQEQLPIEEIESPLGAQILEFCESELFPETLQNSEVASSSNCCYEEHSSYPANLSVTTNMSNFTNTMDLTPQHDMKPEAAAMMATPSAPSTTSPSEPTVTSTITPTTTKNNSNFSIIFDSPEDIDNDISASIDFTPSPTFSVPQYFNNNINNQEQFDISLLNNHIQTEDVVDGSLSHYPPEPQPPVPLLGPPLPLPLPTAYDEECLSSMPSYMRLRSSSPSCTVMDPIMGQYLLAGNMNPPFSAENSGIPNGSSLLMGTELPRQELDFQGDNGGLFLPDTISRLFNCSSDLQHMAHGGPNSTPLASEISSLEDSTFKVGKLSVEERKKKIHRYMKKRNERNFSKKIKYACRKTLADSRPRVRGRFAKNDELGEAARTAGSNHEEDTDEDVSLFANQIPHHQGKVVVKEEDMVDSSDIFAHISGVNSFKCNYPIQSWI</sequence>
<dbReference type="PANTHER" id="PTHR31319:SF110">
    <property type="entry name" value="CCT MOTIF FAMILY PROTEIN"/>
    <property type="match status" value="1"/>
</dbReference>
<accession>A0A8S0V9N2</accession>